<keyword evidence="2" id="KW-0812">Transmembrane</keyword>
<reference evidence="3" key="1">
    <citation type="submission" date="2020-04" db="EMBL/GenBank/DDBJ databases">
        <title>Analysis of mating type loci in Filobasidium floriforme.</title>
        <authorList>
            <person name="Nowrousian M."/>
        </authorList>
    </citation>
    <scope>NUCLEOTIDE SEQUENCE</scope>
    <source>
        <strain evidence="3">CBS 6242</strain>
    </source>
</reference>
<keyword evidence="2" id="KW-1133">Transmembrane helix</keyword>
<dbReference type="AlphaFoldDB" id="A0A8K0JQ93"/>
<gene>
    <name evidence="3" type="ORF">FFLO_01143</name>
</gene>
<organism evidence="3 4">
    <name type="scientific">Filobasidium floriforme</name>
    <dbReference type="NCBI Taxonomy" id="5210"/>
    <lineage>
        <taxon>Eukaryota</taxon>
        <taxon>Fungi</taxon>
        <taxon>Dikarya</taxon>
        <taxon>Basidiomycota</taxon>
        <taxon>Agaricomycotina</taxon>
        <taxon>Tremellomycetes</taxon>
        <taxon>Filobasidiales</taxon>
        <taxon>Filobasidiaceae</taxon>
        <taxon>Filobasidium</taxon>
    </lineage>
</organism>
<feature type="compositionally biased region" description="Low complexity" evidence="1">
    <location>
        <begin position="148"/>
        <end position="173"/>
    </location>
</feature>
<evidence type="ECO:0000256" key="2">
    <source>
        <dbReference type="SAM" id="Phobius"/>
    </source>
</evidence>
<keyword evidence="2" id="KW-0472">Membrane</keyword>
<comment type="caution">
    <text evidence="3">The sequence shown here is derived from an EMBL/GenBank/DDBJ whole genome shotgun (WGS) entry which is preliminary data.</text>
</comment>
<dbReference type="EMBL" id="JABELV010000015">
    <property type="protein sequence ID" value="KAG7570945.1"/>
    <property type="molecule type" value="Genomic_DNA"/>
</dbReference>
<feature type="region of interest" description="Disordered" evidence="1">
    <location>
        <begin position="143"/>
        <end position="276"/>
    </location>
</feature>
<keyword evidence="4" id="KW-1185">Reference proteome</keyword>
<evidence type="ECO:0000313" key="3">
    <source>
        <dbReference type="EMBL" id="KAG7570945.1"/>
    </source>
</evidence>
<feature type="compositionally biased region" description="Low complexity" evidence="1">
    <location>
        <begin position="235"/>
        <end position="267"/>
    </location>
</feature>
<proteinExistence type="predicted"/>
<name>A0A8K0JQ93_9TREE</name>
<evidence type="ECO:0000313" key="4">
    <source>
        <dbReference type="Proteomes" id="UP000812966"/>
    </source>
</evidence>
<evidence type="ECO:0000256" key="1">
    <source>
        <dbReference type="SAM" id="MobiDB-lite"/>
    </source>
</evidence>
<feature type="compositionally biased region" description="Polar residues" evidence="1">
    <location>
        <begin position="183"/>
        <end position="207"/>
    </location>
</feature>
<sequence>MSSACAYRDGNTDGPMYDSNGKKCDTMNHTTKMLLIAGCSAAGAALVALGIYWLIRRARISRRSSQSEDGNNGVPARPLSAWVHGQPGTMATTGGSNYQYDTDGVDYQKYAARSRASSYMNTKAPDGSYSPVLGVGYAEEQQGLGYVPGSPSGSSMQQQQQGNYYMQQQQQGQVSYDPAATPTKRTSALNNNTNRRSYYDFNQQQHQPRGLPVPPQSAAMPPRRYSQTSQEQDLNGDVYQYNYNYDNQDGRVRSPSPSRNRAASPSAYYAHRQSREYDQGYAYDGQGQGMEEEGRERVEMLSPDLRYIQPGR</sequence>
<protein>
    <submittedName>
        <fullName evidence="3">Uncharacterized protein</fullName>
    </submittedName>
</protein>
<accession>A0A8K0JQ93</accession>
<feature type="transmembrane region" description="Helical" evidence="2">
    <location>
        <begin position="33"/>
        <end position="55"/>
    </location>
</feature>
<dbReference type="Proteomes" id="UP000812966">
    <property type="component" value="Unassembled WGS sequence"/>
</dbReference>